<reference evidence="13" key="2">
    <citation type="journal article" date="2016" name="Genome Announc.">
        <title>Draft Genome Sequences of Two Novel Amoeba-Resistant Intranuclear Bacteria, 'Candidatus Berkiella cookevillensis' and 'Candidatus Berkiella aquae'.</title>
        <authorList>
            <person name="Mehari Y.T."/>
            <person name="Arivett B.A."/>
            <person name="Farone A.L."/>
            <person name="Gunderson J.H."/>
            <person name="Farone M.B."/>
        </authorList>
    </citation>
    <scope>NUCLEOTIDE SEQUENCE</scope>
    <source>
        <strain evidence="13">HT99</strain>
    </source>
</reference>
<dbReference type="EMBL" id="LKAJ02000001">
    <property type="protein sequence ID" value="MCS5711230.1"/>
    <property type="molecule type" value="Genomic_DNA"/>
</dbReference>
<evidence type="ECO:0000256" key="5">
    <source>
        <dbReference type="ARBA" id="ARBA00022679"/>
    </source>
</evidence>
<comment type="subunit">
    <text evidence="3 8">Homodecamer; pentamer of dimers.</text>
</comment>
<dbReference type="Pfam" id="PF02548">
    <property type="entry name" value="Pantoate_transf"/>
    <property type="match status" value="1"/>
</dbReference>
<dbReference type="EMBL" id="LKAJ01000006">
    <property type="protein sequence ID" value="KRG21102.1"/>
    <property type="molecule type" value="Genomic_DNA"/>
</dbReference>
<dbReference type="PIRSF" id="PIRSF000388">
    <property type="entry name" value="Pantoate_hydroxy_MeTrfase"/>
    <property type="match status" value="1"/>
</dbReference>
<comment type="function">
    <text evidence="7 8">Catalyzes the reversible reaction in which hydroxymethyl group from 5,10-methylenetetrahydrofolate is transferred onto alpha-ketoisovalerate to form ketopantoate.</text>
</comment>
<feature type="binding site" evidence="8 10">
    <location>
        <position position="81"/>
    </location>
    <ligand>
        <name>3-methyl-2-oxobutanoate</name>
        <dbReference type="ChEBI" id="CHEBI:11851"/>
    </ligand>
</feature>
<feature type="binding site" evidence="8 10">
    <location>
        <position position="110"/>
    </location>
    <ligand>
        <name>3-methyl-2-oxobutanoate</name>
        <dbReference type="ChEBI" id="CHEBI:11851"/>
    </ligand>
</feature>
<organism evidence="12">
    <name type="scientific">Candidatus Berkiella aquae</name>
    <dbReference type="NCBI Taxonomy" id="295108"/>
    <lineage>
        <taxon>Bacteria</taxon>
        <taxon>Pseudomonadati</taxon>
        <taxon>Pseudomonadota</taxon>
        <taxon>Gammaproteobacteria</taxon>
        <taxon>Candidatus Berkiellales</taxon>
        <taxon>Candidatus Berkiellaceae</taxon>
        <taxon>Candidatus Berkiella</taxon>
    </lineage>
</organism>
<dbReference type="NCBIfam" id="NF001452">
    <property type="entry name" value="PRK00311.1"/>
    <property type="match status" value="1"/>
</dbReference>
<gene>
    <name evidence="8 12" type="primary">panB</name>
    <name evidence="13" type="ORF">HT99x_007275</name>
    <name evidence="12" type="ORF">HT99x_01658</name>
</gene>
<feature type="binding site" evidence="8 11">
    <location>
        <position position="81"/>
    </location>
    <ligand>
        <name>Mg(2+)</name>
        <dbReference type="ChEBI" id="CHEBI:18420"/>
    </ligand>
</feature>
<dbReference type="GO" id="GO:0015940">
    <property type="term" value="P:pantothenate biosynthetic process"/>
    <property type="evidence" value="ECO:0007669"/>
    <property type="project" value="UniProtKB-UniRule"/>
</dbReference>
<comment type="caution">
    <text evidence="12">The sequence shown here is derived from an EMBL/GenBank/DDBJ whole genome shotgun (WGS) entry which is preliminary data.</text>
</comment>
<feature type="binding site" evidence="8 11">
    <location>
        <position position="112"/>
    </location>
    <ligand>
        <name>Mg(2+)</name>
        <dbReference type="ChEBI" id="CHEBI:18420"/>
    </ligand>
</feature>
<keyword evidence="4 8" id="KW-0566">Pantothenate biosynthesis</keyword>
<evidence type="ECO:0000256" key="3">
    <source>
        <dbReference type="ARBA" id="ARBA00011424"/>
    </source>
</evidence>
<dbReference type="OrthoDB" id="9781789at2"/>
<dbReference type="CDD" id="cd06557">
    <property type="entry name" value="KPHMT-like"/>
    <property type="match status" value="1"/>
</dbReference>
<evidence type="ECO:0000256" key="8">
    <source>
        <dbReference type="HAMAP-Rule" id="MF_00156"/>
    </source>
</evidence>
<dbReference type="Proteomes" id="UP000051497">
    <property type="component" value="Unassembled WGS sequence"/>
</dbReference>
<dbReference type="GO" id="GO:0032259">
    <property type="term" value="P:methylation"/>
    <property type="evidence" value="ECO:0007669"/>
    <property type="project" value="UniProtKB-KW"/>
</dbReference>
<protein>
    <recommendedName>
        <fullName evidence="8">3-methyl-2-oxobutanoate hydroxymethyltransferase</fullName>
        <ecNumber evidence="8">2.1.2.11</ecNumber>
    </recommendedName>
    <alternativeName>
        <fullName evidence="8">Ketopantoate hydroxymethyltransferase</fullName>
        <shortName evidence="8">KPHMT</shortName>
    </alternativeName>
</protein>
<dbReference type="PANTHER" id="PTHR20881:SF0">
    <property type="entry name" value="3-METHYL-2-OXOBUTANOATE HYDROXYMETHYLTRANSFERASE"/>
    <property type="match status" value="1"/>
</dbReference>
<dbReference type="AlphaFoldDB" id="A0A0Q9YW29"/>
<evidence type="ECO:0000256" key="11">
    <source>
        <dbReference type="PIRSR" id="PIRSR000388-3"/>
    </source>
</evidence>
<reference evidence="12" key="1">
    <citation type="submission" date="2015-09" db="EMBL/GenBank/DDBJ databases">
        <title>Draft Genome Sequences of Two Novel Amoeba-resistant Intranuclear Bacteria, Candidatus Berkiella cookevillensis and Candidatus Berkiella aquae.</title>
        <authorList>
            <person name="Mehari Y.T."/>
            <person name="Arivett B.A."/>
            <person name="Farone A.L."/>
            <person name="Gunderson J.H."/>
            <person name="Farone M.B."/>
        </authorList>
    </citation>
    <scope>NUCLEOTIDE SEQUENCE [LARGE SCALE GENOMIC DNA]</scope>
    <source>
        <strain evidence="12">HT99</strain>
    </source>
</reference>
<feature type="binding site" evidence="8 11">
    <location>
        <position position="42"/>
    </location>
    <ligand>
        <name>Mg(2+)</name>
        <dbReference type="ChEBI" id="CHEBI:18420"/>
    </ligand>
</feature>
<evidence type="ECO:0000256" key="4">
    <source>
        <dbReference type="ARBA" id="ARBA00022655"/>
    </source>
</evidence>
<comment type="catalytic activity">
    <reaction evidence="8">
        <text>(6R)-5,10-methylene-5,6,7,8-tetrahydrofolate + 3-methyl-2-oxobutanoate + H2O = 2-dehydropantoate + (6S)-5,6,7,8-tetrahydrofolate</text>
        <dbReference type="Rhea" id="RHEA:11824"/>
        <dbReference type="ChEBI" id="CHEBI:11561"/>
        <dbReference type="ChEBI" id="CHEBI:11851"/>
        <dbReference type="ChEBI" id="CHEBI:15377"/>
        <dbReference type="ChEBI" id="CHEBI:15636"/>
        <dbReference type="ChEBI" id="CHEBI:57453"/>
        <dbReference type="EC" id="2.1.2.11"/>
    </reaction>
</comment>
<name>A0A0Q9YW29_9GAMM</name>
<dbReference type="Gene3D" id="3.20.20.60">
    <property type="entry name" value="Phosphoenolpyruvate-binding domains"/>
    <property type="match status" value="1"/>
</dbReference>
<evidence type="ECO:0000313" key="12">
    <source>
        <dbReference type="EMBL" id="KRG21102.1"/>
    </source>
</evidence>
<evidence type="ECO:0000256" key="7">
    <source>
        <dbReference type="ARBA" id="ARBA00056497"/>
    </source>
</evidence>
<keyword evidence="8 11" id="KW-0460">Magnesium</keyword>
<dbReference type="PANTHER" id="PTHR20881">
    <property type="entry name" value="3-METHYL-2-OXOBUTANOATE HYDROXYMETHYLTRANSFERASE"/>
    <property type="match status" value="1"/>
</dbReference>
<dbReference type="InterPro" id="IPR015813">
    <property type="entry name" value="Pyrv/PenolPyrv_kinase-like_dom"/>
</dbReference>
<evidence type="ECO:0000256" key="10">
    <source>
        <dbReference type="PIRSR" id="PIRSR000388-2"/>
    </source>
</evidence>
<dbReference type="UniPathway" id="UPA00028">
    <property type="reaction ID" value="UER00003"/>
</dbReference>
<keyword evidence="12" id="KW-0489">Methyltransferase</keyword>
<dbReference type="GO" id="GO:0000287">
    <property type="term" value="F:magnesium ion binding"/>
    <property type="evidence" value="ECO:0007669"/>
    <property type="project" value="TreeGrafter"/>
</dbReference>
<evidence type="ECO:0000313" key="14">
    <source>
        <dbReference type="Proteomes" id="UP000051497"/>
    </source>
</evidence>
<evidence type="ECO:0000256" key="1">
    <source>
        <dbReference type="ARBA" id="ARBA00005033"/>
    </source>
</evidence>
<dbReference type="FunFam" id="3.20.20.60:FF:000003">
    <property type="entry name" value="3-methyl-2-oxobutanoate hydroxymethyltransferase"/>
    <property type="match status" value="1"/>
</dbReference>
<dbReference type="GO" id="GO:0008168">
    <property type="term" value="F:methyltransferase activity"/>
    <property type="evidence" value="ECO:0007669"/>
    <property type="project" value="UniProtKB-KW"/>
</dbReference>
<dbReference type="STRING" id="295108.HT99x_01658"/>
<evidence type="ECO:0000313" key="13">
    <source>
        <dbReference type="EMBL" id="MCS5711230.1"/>
    </source>
</evidence>
<keyword evidence="5 8" id="KW-0808">Transferase</keyword>
<dbReference type="GO" id="GO:0005737">
    <property type="term" value="C:cytoplasm"/>
    <property type="evidence" value="ECO:0007669"/>
    <property type="project" value="UniProtKB-SubCell"/>
</dbReference>
<comment type="subcellular location">
    <subcellularLocation>
        <location evidence="8">Cytoplasm</location>
    </subcellularLocation>
</comment>
<feature type="binding site" evidence="8 10">
    <location>
        <begin position="42"/>
        <end position="43"/>
    </location>
    <ligand>
        <name>3-methyl-2-oxobutanoate</name>
        <dbReference type="ChEBI" id="CHEBI:11851"/>
    </ligand>
</feature>
<dbReference type="RefSeq" id="WP_075066287.1">
    <property type="nucleotide sequence ID" value="NZ_LKAJ02000001.1"/>
</dbReference>
<keyword evidence="14" id="KW-1185">Reference proteome</keyword>
<keyword evidence="6 8" id="KW-0479">Metal-binding</keyword>
<comment type="similarity">
    <text evidence="2 8">Belongs to the PanB family.</text>
</comment>
<keyword evidence="8" id="KW-0963">Cytoplasm</keyword>
<dbReference type="GO" id="GO:0003864">
    <property type="term" value="F:3-methyl-2-oxobutanoate hydroxymethyltransferase activity"/>
    <property type="evidence" value="ECO:0007669"/>
    <property type="project" value="UniProtKB-UniRule"/>
</dbReference>
<feature type="active site" description="Proton acceptor" evidence="8 9">
    <location>
        <position position="179"/>
    </location>
</feature>
<evidence type="ECO:0000256" key="2">
    <source>
        <dbReference type="ARBA" id="ARBA00008676"/>
    </source>
</evidence>
<comment type="pathway">
    <text evidence="1 8">Cofactor biosynthesis; (R)-pantothenate biosynthesis; (R)-pantoate from 3-methyl-2-oxobutanoate: step 1/2.</text>
</comment>
<reference evidence="13" key="3">
    <citation type="submission" date="2021-06" db="EMBL/GenBank/DDBJ databases">
        <title>Genomic Description and Analysis of Intracellular Bacteria, Candidatus Berkiella cookevillensis and Candidatus Berkiella aquae.</title>
        <authorList>
            <person name="Kidane D.T."/>
            <person name="Mehari Y.T."/>
            <person name="Rice F.C."/>
            <person name="Arivett B.A."/>
            <person name="Farone A.L."/>
            <person name="Berk S.G."/>
            <person name="Farone M.B."/>
        </authorList>
    </citation>
    <scope>NUCLEOTIDE SEQUENCE</scope>
    <source>
        <strain evidence="13">HT99</strain>
    </source>
</reference>
<evidence type="ECO:0000256" key="6">
    <source>
        <dbReference type="ARBA" id="ARBA00022723"/>
    </source>
</evidence>
<comment type="cofactor">
    <cofactor evidence="8 11">
        <name>Mg(2+)</name>
        <dbReference type="ChEBI" id="CHEBI:18420"/>
    </cofactor>
    <text evidence="8 11">Binds 1 Mg(2+) ion per subunit.</text>
</comment>
<evidence type="ECO:0000256" key="9">
    <source>
        <dbReference type="PIRSR" id="PIRSR000388-1"/>
    </source>
</evidence>
<dbReference type="SUPFAM" id="SSF51621">
    <property type="entry name" value="Phosphoenolpyruvate/pyruvate domain"/>
    <property type="match status" value="1"/>
</dbReference>
<dbReference type="NCBIfam" id="TIGR00222">
    <property type="entry name" value="panB"/>
    <property type="match status" value="1"/>
</dbReference>
<dbReference type="InterPro" id="IPR003700">
    <property type="entry name" value="Pantoate_hydroxy_MeTrfase"/>
</dbReference>
<dbReference type="PATRIC" id="fig|1590043.3.peg.1694"/>
<dbReference type="EC" id="2.1.2.11" evidence="8"/>
<dbReference type="HAMAP" id="MF_00156">
    <property type="entry name" value="PanB"/>
    <property type="match status" value="1"/>
</dbReference>
<sequence length="265" mass="28996">MNITDFRKMKASSQKISMIVCYDHWSAQIVNQSKVDCILVGDSAAMVIHGHNTTLPATVDMMIQHIQAVAKGAPQKFIVGDMPFCSYRKGLTDTMETVDKMMKAGSHAIKLEGADDNASIITHIVKSGIPVMGHIGLTPQSVHSLGGFKVQGRQQDAADRILEQALTLQDAGCFSLVLECIPYELAKRISAELTIPTIGIGAGPYTDGQVLVLQDMLGLQTHKPKFLKTFMEGFSLIKTTLDQYDNEVKSSTFPTINEHSYEHSV</sequence>
<proteinExistence type="inferred from homology"/>
<accession>A0A0Q9YW29</accession>
<dbReference type="InterPro" id="IPR040442">
    <property type="entry name" value="Pyrv_kinase-like_dom_sf"/>
</dbReference>